<protein>
    <submittedName>
        <fullName evidence="1">Uncharacterized protein</fullName>
    </submittedName>
</protein>
<dbReference type="EnsemblPlants" id="ONIVA02G35890.3">
    <property type="protein sequence ID" value="ONIVA02G35890.3"/>
    <property type="gene ID" value="ONIVA02G35890"/>
</dbReference>
<dbReference type="InterPro" id="IPR014729">
    <property type="entry name" value="Rossmann-like_a/b/a_fold"/>
</dbReference>
<dbReference type="AlphaFoldDB" id="A0A0E0GD97"/>
<reference evidence="1" key="1">
    <citation type="submission" date="2015-04" db="UniProtKB">
        <authorList>
            <consortium name="EnsemblPlants"/>
        </authorList>
    </citation>
    <scope>IDENTIFICATION</scope>
    <source>
        <strain evidence="1">SL10</strain>
    </source>
</reference>
<name>A0A0E0GD97_ORYNI</name>
<dbReference type="HOGENOM" id="CLU_2324339_0_0_1"/>
<proteinExistence type="predicted"/>
<organism evidence="1">
    <name type="scientific">Oryza nivara</name>
    <name type="common">Indian wild rice</name>
    <name type="synonym">Oryza sativa f. spontanea</name>
    <dbReference type="NCBI Taxonomy" id="4536"/>
    <lineage>
        <taxon>Eukaryota</taxon>
        <taxon>Viridiplantae</taxon>
        <taxon>Streptophyta</taxon>
        <taxon>Embryophyta</taxon>
        <taxon>Tracheophyta</taxon>
        <taxon>Spermatophyta</taxon>
        <taxon>Magnoliopsida</taxon>
        <taxon>Liliopsida</taxon>
        <taxon>Poales</taxon>
        <taxon>Poaceae</taxon>
        <taxon>BOP clade</taxon>
        <taxon>Oryzoideae</taxon>
        <taxon>Oryzeae</taxon>
        <taxon>Oryzinae</taxon>
        <taxon>Oryza</taxon>
    </lineage>
</organism>
<dbReference type="Proteomes" id="UP000006591">
    <property type="component" value="Chromosome 2"/>
</dbReference>
<sequence length="99" mass="10330">MAGQLVVRCSKPSVAMVELRWSVYMKCSIALNTGASMSLMRVGVAAAVLRGCAIGPRSSALSTDERAASTDLCALMFLGSVSNYCINNVVCPVVVIKGT</sequence>
<evidence type="ECO:0000313" key="1">
    <source>
        <dbReference type="EnsemblPlants" id="ONIVA02G35890.3"/>
    </source>
</evidence>
<accession>A0A0E0GD97</accession>
<evidence type="ECO:0000313" key="2">
    <source>
        <dbReference type="Proteomes" id="UP000006591"/>
    </source>
</evidence>
<dbReference type="Gene3D" id="3.40.50.620">
    <property type="entry name" value="HUPs"/>
    <property type="match status" value="1"/>
</dbReference>
<dbReference type="Gramene" id="ONIVA02G35890.3">
    <property type="protein sequence ID" value="ONIVA02G35890.3"/>
    <property type="gene ID" value="ONIVA02G35890"/>
</dbReference>
<reference evidence="1" key="2">
    <citation type="submission" date="2018-04" db="EMBL/GenBank/DDBJ databases">
        <title>OnivRS2 (Oryza nivara Reference Sequence Version 2).</title>
        <authorList>
            <person name="Zhang J."/>
            <person name="Kudrna D."/>
            <person name="Lee S."/>
            <person name="Talag J."/>
            <person name="Rajasekar S."/>
            <person name="Welchert J."/>
            <person name="Hsing Y.-I."/>
            <person name="Wing R.A."/>
        </authorList>
    </citation>
    <scope>NUCLEOTIDE SEQUENCE [LARGE SCALE GENOMIC DNA]</scope>
    <source>
        <strain evidence="1">SL10</strain>
    </source>
</reference>
<keyword evidence="2" id="KW-1185">Reference proteome</keyword>